<name>A0A0F8UU71_9EURO</name>
<dbReference type="EMBL" id="JYKN01003013">
    <property type="protein sequence ID" value="KKK14326.1"/>
    <property type="molecule type" value="Genomic_DNA"/>
</dbReference>
<dbReference type="VEuPathDB" id="FungiDB:P175DRAFT_0401433"/>
<keyword evidence="3" id="KW-1185">Reference proteome</keyword>
<proteinExistence type="predicted"/>
<organism evidence="2 3">
    <name type="scientific">Aspergillus ochraceoroseus</name>
    <dbReference type="NCBI Taxonomy" id="138278"/>
    <lineage>
        <taxon>Eukaryota</taxon>
        <taxon>Fungi</taxon>
        <taxon>Dikarya</taxon>
        <taxon>Ascomycota</taxon>
        <taxon>Pezizomycotina</taxon>
        <taxon>Eurotiomycetes</taxon>
        <taxon>Eurotiomycetidae</taxon>
        <taxon>Eurotiales</taxon>
        <taxon>Aspergillaceae</taxon>
        <taxon>Aspergillus</taxon>
        <taxon>Aspergillus subgen. Nidulantes</taxon>
    </lineage>
</organism>
<protein>
    <recommendedName>
        <fullName evidence="4">MARVEL domain-containing protein</fullName>
    </recommendedName>
</protein>
<dbReference type="OrthoDB" id="5363290at2759"/>
<accession>A0A0F8UU71</accession>
<feature type="region of interest" description="Disordered" evidence="1">
    <location>
        <begin position="17"/>
        <end position="60"/>
    </location>
</feature>
<evidence type="ECO:0008006" key="4">
    <source>
        <dbReference type="Google" id="ProtNLM"/>
    </source>
</evidence>
<reference evidence="2 3" key="1">
    <citation type="submission" date="2015-02" db="EMBL/GenBank/DDBJ databases">
        <title>Draft Genome Sequences of Two Closely-Related Aflatoxigenic Aspergillus Species Obtained from the Cote d'Ivoire.</title>
        <authorList>
            <person name="Moore G.G."/>
            <person name="Beltz S.B."/>
            <person name="Mack B.M."/>
        </authorList>
    </citation>
    <scope>NUCLEOTIDE SEQUENCE [LARGE SCALE GENOMIC DNA]</scope>
    <source>
        <strain evidence="2 3">SRRC1432</strain>
    </source>
</reference>
<dbReference type="Proteomes" id="UP000034947">
    <property type="component" value="Unassembled WGS sequence"/>
</dbReference>
<sequence>MWFVLLKIFRFGYSETKKHRAKKQQQQQPPYPYPYPYYAGQEDPTRGPGPGPGTGASPYPNHYYYPANQSSSKTGGGGGGAQSKREQARYLVTCALRVLQLAMGLAVIGLYAQEINAARAAASGTSGTAHRPARCVLAETTGVLACMTATACLGLEVWWKKRGREGLGRRARVQM</sequence>
<gene>
    <name evidence="2" type="ORF">AOCH_006395</name>
</gene>
<dbReference type="AlphaFoldDB" id="A0A0F8UU71"/>
<comment type="caution">
    <text evidence="2">The sequence shown here is derived from an EMBL/GenBank/DDBJ whole genome shotgun (WGS) entry which is preliminary data.</text>
</comment>
<feature type="non-terminal residue" evidence="2">
    <location>
        <position position="175"/>
    </location>
</feature>
<evidence type="ECO:0000256" key="1">
    <source>
        <dbReference type="SAM" id="MobiDB-lite"/>
    </source>
</evidence>
<evidence type="ECO:0000313" key="2">
    <source>
        <dbReference type="EMBL" id="KKK14326.1"/>
    </source>
</evidence>
<evidence type="ECO:0000313" key="3">
    <source>
        <dbReference type="Proteomes" id="UP000034947"/>
    </source>
</evidence>